<accession>I3C592</accession>
<keyword evidence="1" id="KW-0812">Transmembrane</keyword>
<feature type="transmembrane region" description="Helical" evidence="1">
    <location>
        <begin position="25"/>
        <end position="50"/>
    </location>
</feature>
<keyword evidence="1" id="KW-0472">Membrane</keyword>
<dbReference type="STRING" id="926559.JoomaDRAFT_1778"/>
<evidence type="ECO:0000313" key="2">
    <source>
        <dbReference type="EMBL" id="EIJ38785.1"/>
    </source>
</evidence>
<dbReference type="EMBL" id="JH651379">
    <property type="protein sequence ID" value="EIJ38785.1"/>
    <property type="molecule type" value="Genomic_DNA"/>
</dbReference>
<evidence type="ECO:0000313" key="3">
    <source>
        <dbReference type="Proteomes" id="UP000004690"/>
    </source>
</evidence>
<keyword evidence="1" id="KW-1133">Transmembrane helix</keyword>
<keyword evidence="3" id="KW-1185">Reference proteome</keyword>
<reference evidence="2 3" key="1">
    <citation type="submission" date="2012-02" db="EMBL/GenBank/DDBJ databases">
        <title>Improved High-Quality Draft genome of Joostella marina DSM 19592.</title>
        <authorList>
            <consortium name="US DOE Joint Genome Institute (JGI-PGF)"/>
            <person name="Lucas S."/>
            <person name="Copeland A."/>
            <person name="Lapidus A."/>
            <person name="Bruce D."/>
            <person name="Goodwin L."/>
            <person name="Pitluck S."/>
            <person name="Peters L."/>
            <person name="Chertkov O."/>
            <person name="Ovchinnikova G."/>
            <person name="Kyrpides N."/>
            <person name="Mavromatis K."/>
            <person name="Detter J.C."/>
            <person name="Han C."/>
            <person name="Land M."/>
            <person name="Hauser L."/>
            <person name="Markowitz V."/>
            <person name="Cheng J.-F."/>
            <person name="Hugenholtz P."/>
            <person name="Woyke T."/>
            <person name="Wu D."/>
            <person name="Tindall B."/>
            <person name="Brambilla E."/>
            <person name="Klenk H.-P."/>
            <person name="Eisen J.A."/>
        </authorList>
    </citation>
    <scope>NUCLEOTIDE SEQUENCE [LARGE SCALE GENOMIC DNA]</scope>
    <source>
        <strain evidence="2 3">DSM 19592</strain>
    </source>
</reference>
<evidence type="ECO:0000256" key="1">
    <source>
        <dbReference type="SAM" id="Phobius"/>
    </source>
</evidence>
<dbReference type="Proteomes" id="UP000004690">
    <property type="component" value="Unassembled WGS sequence"/>
</dbReference>
<name>I3C592_9FLAO</name>
<dbReference type="AlphaFoldDB" id="I3C592"/>
<protein>
    <submittedName>
        <fullName evidence="2">Uncharacterized protein</fullName>
    </submittedName>
</protein>
<organism evidence="2 3">
    <name type="scientific">Galbibacter orientalis DSM 19592</name>
    <dbReference type="NCBI Taxonomy" id="926559"/>
    <lineage>
        <taxon>Bacteria</taxon>
        <taxon>Pseudomonadati</taxon>
        <taxon>Bacteroidota</taxon>
        <taxon>Flavobacteriia</taxon>
        <taxon>Flavobacteriales</taxon>
        <taxon>Flavobacteriaceae</taxon>
        <taxon>Galbibacter</taxon>
    </lineage>
</organism>
<proteinExistence type="predicted"/>
<sequence>MKELFNICVDILKDLSGYFDISYEVINILLFVIIHPLITAILLFMVINLLRKNRRYRHPLSDKNLS</sequence>
<gene>
    <name evidence="2" type="ORF">JoomaDRAFT_1778</name>
</gene>
<dbReference type="HOGENOM" id="CLU_2825357_0_0_10"/>